<dbReference type="OrthoDB" id="5632254at2"/>
<reference evidence="2 3" key="1">
    <citation type="submission" date="2015-11" db="EMBL/GenBank/DDBJ databases">
        <title>Genomic analysis of 38 Legionella species identifies large and diverse effector repertoires.</title>
        <authorList>
            <person name="Burstein D."/>
            <person name="Amaro F."/>
            <person name="Zusman T."/>
            <person name="Lifshitz Z."/>
            <person name="Cohen O."/>
            <person name="Gilbert J.A."/>
            <person name="Pupko T."/>
            <person name="Shuman H.A."/>
            <person name="Segal G."/>
        </authorList>
    </citation>
    <scope>NUCLEOTIDE SEQUENCE [LARGE SCALE GENOMIC DNA]</scope>
    <source>
        <strain evidence="2 3">Bercovier 4</strain>
    </source>
</reference>
<gene>
    <name evidence="2" type="ORF">Lisr_1739</name>
</gene>
<dbReference type="PATRIC" id="fig|454.4.peg.1888"/>
<accession>A0A0W0VK90</accession>
<evidence type="ECO:0000313" key="3">
    <source>
        <dbReference type="Proteomes" id="UP000054761"/>
    </source>
</evidence>
<comment type="caution">
    <text evidence="2">The sequence shown here is derived from an EMBL/GenBank/DDBJ whole genome shotgun (WGS) entry which is preliminary data.</text>
</comment>
<feature type="region of interest" description="Disordered" evidence="1">
    <location>
        <begin position="292"/>
        <end position="327"/>
    </location>
</feature>
<sequence>MTYYFNTHIQKQADAAYEEGNFKEALQYYESAIGLLNQRRSSREHIFEHHFNYAYAYVLSEILYTRHVLISLAIEDGDPFEEQLNIMQGQYKELKLLLTNPLAPESKLAIEERCNDLKKKIGKIYEKLSDYSYDKHSQRQELLPLLKAIEYMENALTYYQPDFKIKHLYGYFNLLEQAFLDTKEPAYLHKMQQYLPAINDMEHLTAAQRIEGYSYWYLLKSNHADSKQDLAFIQYQINRCYESLSEEEKLNEELIKCWREINNHHRTEEETLVSRLEKDNESGIMASVELTATEKKETETEPNEDISISKKRKIENTQKEPVKKRNKPDIERPRAVTFFASTTIVYENDEQETFALNAQKFINFIHQVQKAPGKMDATFLANVLLVISDALTQIPQSLVPKKLCVPLIQYTLTLESMEFKETFRAKQELIKLENNRWVQDNRHFVSRTLQQKNPLKEELIRSLENFVNEISTYQQDTQSLNHFFHFLMSEVIEIFEKHALFGPNTAQYIDKLRKYVNEQMIEPSASSIVNSTSI</sequence>
<name>A0A0W0VK90_9GAMM</name>
<proteinExistence type="predicted"/>
<evidence type="ECO:0000313" key="2">
    <source>
        <dbReference type="EMBL" id="KTD20494.1"/>
    </source>
</evidence>
<keyword evidence="3" id="KW-1185">Reference proteome</keyword>
<dbReference type="STRING" id="454.Lisr_1739"/>
<dbReference type="EMBL" id="LNYH01000100">
    <property type="protein sequence ID" value="KTD20494.1"/>
    <property type="molecule type" value="Genomic_DNA"/>
</dbReference>
<dbReference type="RefSeq" id="WP_058502076.1">
    <property type="nucleotide sequence ID" value="NZ_CAAAJA010000007.1"/>
</dbReference>
<evidence type="ECO:0000256" key="1">
    <source>
        <dbReference type="SAM" id="MobiDB-lite"/>
    </source>
</evidence>
<organism evidence="2 3">
    <name type="scientific">Legionella israelensis</name>
    <dbReference type="NCBI Taxonomy" id="454"/>
    <lineage>
        <taxon>Bacteria</taxon>
        <taxon>Pseudomonadati</taxon>
        <taxon>Pseudomonadota</taxon>
        <taxon>Gammaproteobacteria</taxon>
        <taxon>Legionellales</taxon>
        <taxon>Legionellaceae</taxon>
        <taxon>Legionella</taxon>
    </lineage>
</organism>
<feature type="compositionally biased region" description="Basic and acidic residues" evidence="1">
    <location>
        <begin position="314"/>
        <end position="327"/>
    </location>
</feature>
<dbReference type="Proteomes" id="UP000054761">
    <property type="component" value="Unassembled WGS sequence"/>
</dbReference>
<protein>
    <submittedName>
        <fullName evidence="2">Uncharacterized protein</fullName>
    </submittedName>
</protein>
<dbReference type="AlphaFoldDB" id="A0A0W0VK90"/>